<comment type="cofactor">
    <cofactor evidence="1">
        <name>heme</name>
        <dbReference type="ChEBI" id="CHEBI:30413"/>
    </cofactor>
</comment>
<dbReference type="GeneID" id="59338619"/>
<comment type="similarity">
    <text evidence="2">Belongs to the cytochrome P450 family.</text>
</comment>
<dbReference type="InterPro" id="IPR036396">
    <property type="entry name" value="Cyt_P450_sf"/>
</dbReference>
<keyword evidence="8" id="KW-1185">Reference proteome</keyword>
<dbReference type="Pfam" id="PF00067">
    <property type="entry name" value="p450"/>
    <property type="match status" value="1"/>
</dbReference>
<dbReference type="EMBL" id="JACCJB010000008">
    <property type="protein sequence ID" value="KAF6225032.1"/>
    <property type="molecule type" value="Genomic_DNA"/>
</dbReference>
<dbReference type="GO" id="GO:0004497">
    <property type="term" value="F:monooxygenase activity"/>
    <property type="evidence" value="ECO:0007669"/>
    <property type="project" value="UniProtKB-KW"/>
</dbReference>
<evidence type="ECO:0000256" key="6">
    <source>
        <dbReference type="ARBA" id="ARBA00023033"/>
    </source>
</evidence>
<dbReference type="AlphaFoldDB" id="A0A8H6CK76"/>
<evidence type="ECO:0000256" key="1">
    <source>
        <dbReference type="ARBA" id="ARBA00001971"/>
    </source>
</evidence>
<sequence length="266" mass="30504">MRQYIEQHVMKDSKFHEKQRSPEGAATKEKYVLLYELSKVISDQDRLRDEVLTILLAGRDTTGSLLCILFFALTRRSHIWLQFRSEVAYLKGEQPTVRNLQQMQYIKYVLNEIKRPATRSAFTHFKTHARAALKDTTLPLGGGPEGRDPVFVPEGTQVEFHASQLHRRQNLWGRDADEFLQSDGRATQVFGYGRIRFLAFSGGPRQYIGQQFGFTVALCTTVHIVQAFETLESRKSEPWTENLGVVCFPANGVKVSMKSDRQIEMM</sequence>
<dbReference type="PANTHER" id="PTHR24287:SF17">
    <property type="entry name" value="P450, PUTATIVE (EUROFUNG)-RELATED"/>
    <property type="match status" value="1"/>
</dbReference>
<keyword evidence="3" id="KW-0479">Metal-binding</keyword>
<gene>
    <name evidence="7" type="ORF">HO133_010227</name>
</gene>
<accession>A0A8H6CK76</accession>
<evidence type="ECO:0008006" key="9">
    <source>
        <dbReference type="Google" id="ProtNLM"/>
    </source>
</evidence>
<protein>
    <recommendedName>
        <fullName evidence="9">Cytochrome P450</fullName>
    </recommendedName>
</protein>
<comment type="caution">
    <text evidence="7">The sequence shown here is derived from an EMBL/GenBank/DDBJ whole genome shotgun (WGS) entry which is preliminary data.</text>
</comment>
<keyword evidence="5" id="KW-0408">Iron</keyword>
<dbReference type="InterPro" id="IPR001128">
    <property type="entry name" value="Cyt_P450"/>
</dbReference>
<dbReference type="GO" id="GO:0005506">
    <property type="term" value="F:iron ion binding"/>
    <property type="evidence" value="ECO:0007669"/>
    <property type="project" value="InterPro"/>
</dbReference>
<keyword evidence="6" id="KW-0503">Monooxygenase</keyword>
<proteinExistence type="inferred from homology"/>
<dbReference type="GO" id="GO:0016705">
    <property type="term" value="F:oxidoreductase activity, acting on paired donors, with incorporation or reduction of molecular oxygen"/>
    <property type="evidence" value="ECO:0007669"/>
    <property type="project" value="InterPro"/>
</dbReference>
<evidence type="ECO:0000256" key="5">
    <source>
        <dbReference type="ARBA" id="ARBA00023004"/>
    </source>
</evidence>
<evidence type="ECO:0000313" key="7">
    <source>
        <dbReference type="EMBL" id="KAF6225032.1"/>
    </source>
</evidence>
<organism evidence="7 8">
    <name type="scientific">Letharia lupina</name>
    <dbReference type="NCBI Taxonomy" id="560253"/>
    <lineage>
        <taxon>Eukaryota</taxon>
        <taxon>Fungi</taxon>
        <taxon>Dikarya</taxon>
        <taxon>Ascomycota</taxon>
        <taxon>Pezizomycotina</taxon>
        <taxon>Lecanoromycetes</taxon>
        <taxon>OSLEUM clade</taxon>
        <taxon>Lecanoromycetidae</taxon>
        <taxon>Lecanorales</taxon>
        <taxon>Lecanorineae</taxon>
        <taxon>Parmeliaceae</taxon>
        <taxon>Letharia</taxon>
    </lineage>
</organism>
<evidence type="ECO:0000256" key="4">
    <source>
        <dbReference type="ARBA" id="ARBA00023002"/>
    </source>
</evidence>
<dbReference type="SUPFAM" id="SSF48264">
    <property type="entry name" value="Cytochrome P450"/>
    <property type="match status" value="1"/>
</dbReference>
<dbReference type="RefSeq" id="XP_037153899.1">
    <property type="nucleotide sequence ID" value="XM_037301082.1"/>
</dbReference>
<reference evidence="7 8" key="1">
    <citation type="journal article" date="2020" name="Genomics">
        <title>Complete, high-quality genomes from long-read metagenomic sequencing of two wolf lichen thalli reveals enigmatic genome architecture.</title>
        <authorList>
            <person name="McKenzie S.K."/>
            <person name="Walston R.F."/>
            <person name="Allen J.L."/>
        </authorList>
    </citation>
    <scope>NUCLEOTIDE SEQUENCE [LARGE SCALE GENOMIC DNA]</scope>
    <source>
        <strain evidence="7">WasteWater1</strain>
    </source>
</reference>
<keyword evidence="4" id="KW-0560">Oxidoreductase</keyword>
<dbReference type="Gene3D" id="1.10.630.10">
    <property type="entry name" value="Cytochrome P450"/>
    <property type="match status" value="1"/>
</dbReference>
<name>A0A8H6CK76_9LECA</name>
<dbReference type="InterPro" id="IPR047146">
    <property type="entry name" value="Cyt_P450_E_CYP52_fungi"/>
</dbReference>
<evidence type="ECO:0000256" key="2">
    <source>
        <dbReference type="ARBA" id="ARBA00010617"/>
    </source>
</evidence>
<evidence type="ECO:0000256" key="3">
    <source>
        <dbReference type="ARBA" id="ARBA00022723"/>
    </source>
</evidence>
<evidence type="ECO:0000313" key="8">
    <source>
        <dbReference type="Proteomes" id="UP000593566"/>
    </source>
</evidence>
<dbReference type="GO" id="GO:0020037">
    <property type="term" value="F:heme binding"/>
    <property type="evidence" value="ECO:0007669"/>
    <property type="project" value="InterPro"/>
</dbReference>
<dbReference type="Proteomes" id="UP000593566">
    <property type="component" value="Unassembled WGS sequence"/>
</dbReference>
<dbReference type="PANTHER" id="PTHR24287">
    <property type="entry name" value="P450, PUTATIVE (EUROFUNG)-RELATED"/>
    <property type="match status" value="1"/>
</dbReference>